<evidence type="ECO:0000313" key="2">
    <source>
        <dbReference type="EnsemblPlants" id="Kaladp0048s0305.1.v1.1"/>
    </source>
</evidence>
<feature type="compositionally biased region" description="Polar residues" evidence="1">
    <location>
        <begin position="236"/>
        <end position="247"/>
    </location>
</feature>
<reference evidence="2" key="1">
    <citation type="submission" date="2021-01" db="UniProtKB">
        <authorList>
            <consortium name="EnsemblPlants"/>
        </authorList>
    </citation>
    <scope>IDENTIFICATION</scope>
</reference>
<dbReference type="InterPro" id="IPR039928">
    <property type="entry name" value="LNK"/>
</dbReference>
<evidence type="ECO:0000256" key="1">
    <source>
        <dbReference type="SAM" id="MobiDB-lite"/>
    </source>
</evidence>
<evidence type="ECO:0000313" key="3">
    <source>
        <dbReference type="Proteomes" id="UP000594263"/>
    </source>
</evidence>
<dbReference type="PANTHER" id="PTHR33334">
    <property type="entry name" value="PROTEIN LNK1"/>
    <property type="match status" value="1"/>
</dbReference>
<dbReference type="AlphaFoldDB" id="A0A7N0TXU4"/>
<sequence>MEWYCGSGGDELVQREQHVSDSVQLSNRLIQWGICPTESFDSPNKYFVAAAKSSGEIHHSHNKFSDEVEMEFCAHERGQSSSFTVSAQTLNASGLSSTFTEDQSYPQNDESGHKDGTFIPDWNKTEADDWSESLTLDEHCGTTEVCYFSLTSEQKNKHLSTQHHPFILEQKGRASAQAQLEKVSAHAKKKGVIESVNDELSMEESLLLDFELVMNQMSEKTRYCFRDALYRLASNSERQTSNQNDNAKPNPWETTAKDESSTSRYMNTDESEAKTNVIDRTVASLMFSNMDFSVGGHMQA</sequence>
<dbReference type="GO" id="GO:0006355">
    <property type="term" value="P:regulation of DNA-templated transcription"/>
    <property type="evidence" value="ECO:0007669"/>
    <property type="project" value="InterPro"/>
</dbReference>
<dbReference type="GO" id="GO:0007623">
    <property type="term" value="P:circadian rhythm"/>
    <property type="evidence" value="ECO:0007669"/>
    <property type="project" value="InterPro"/>
</dbReference>
<dbReference type="Gramene" id="Kaladp0048s0305.1.v1.1">
    <property type="protein sequence ID" value="Kaladp0048s0305.1.v1.1"/>
    <property type="gene ID" value="Kaladp0048s0305.v1.1"/>
</dbReference>
<organism evidence="2 3">
    <name type="scientific">Kalanchoe fedtschenkoi</name>
    <name type="common">Lavender scallops</name>
    <name type="synonym">South American air plant</name>
    <dbReference type="NCBI Taxonomy" id="63787"/>
    <lineage>
        <taxon>Eukaryota</taxon>
        <taxon>Viridiplantae</taxon>
        <taxon>Streptophyta</taxon>
        <taxon>Embryophyta</taxon>
        <taxon>Tracheophyta</taxon>
        <taxon>Spermatophyta</taxon>
        <taxon>Magnoliopsida</taxon>
        <taxon>eudicotyledons</taxon>
        <taxon>Gunneridae</taxon>
        <taxon>Pentapetalae</taxon>
        <taxon>Saxifragales</taxon>
        <taxon>Crassulaceae</taxon>
        <taxon>Kalanchoe</taxon>
    </lineage>
</organism>
<keyword evidence="3" id="KW-1185">Reference proteome</keyword>
<dbReference type="Proteomes" id="UP000594263">
    <property type="component" value="Unplaced"/>
</dbReference>
<feature type="region of interest" description="Disordered" evidence="1">
    <location>
        <begin position="97"/>
        <end position="120"/>
    </location>
</feature>
<proteinExistence type="predicted"/>
<feature type="region of interest" description="Disordered" evidence="1">
    <location>
        <begin position="236"/>
        <end position="272"/>
    </location>
</feature>
<feature type="compositionally biased region" description="Polar residues" evidence="1">
    <location>
        <begin position="97"/>
        <end position="109"/>
    </location>
</feature>
<dbReference type="EnsemblPlants" id="Kaladp0048s0305.1.v1.1">
    <property type="protein sequence ID" value="Kaladp0048s0305.1.v1.1"/>
    <property type="gene ID" value="Kaladp0048s0305.v1.1"/>
</dbReference>
<accession>A0A7N0TXU4</accession>
<name>A0A7N0TXU4_KALFE</name>
<protein>
    <submittedName>
        <fullName evidence="2">Uncharacterized protein</fullName>
    </submittedName>
</protein>
<dbReference type="PANTHER" id="PTHR33334:SF10">
    <property type="entry name" value="PROTEIN LNK4"/>
    <property type="match status" value="1"/>
</dbReference>